<dbReference type="eggNOG" id="COG3631">
    <property type="taxonomic scope" value="Bacteria"/>
</dbReference>
<evidence type="ECO:0000313" key="1">
    <source>
        <dbReference type="EMBL" id="AIY19161.2"/>
    </source>
</evidence>
<dbReference type="Proteomes" id="UP000030300">
    <property type="component" value="Chromosome"/>
</dbReference>
<protein>
    <submittedName>
        <fullName evidence="1">Uncharacterized protein</fullName>
    </submittedName>
</protein>
<name>A0A0A1DP25_NOCSI</name>
<dbReference type="Gene3D" id="3.10.450.50">
    <property type="match status" value="1"/>
</dbReference>
<organism evidence="1 2">
    <name type="scientific">Nocardioides simplex</name>
    <name type="common">Arthrobacter simplex</name>
    <dbReference type="NCBI Taxonomy" id="2045"/>
    <lineage>
        <taxon>Bacteria</taxon>
        <taxon>Bacillati</taxon>
        <taxon>Actinomycetota</taxon>
        <taxon>Actinomycetes</taxon>
        <taxon>Propionibacteriales</taxon>
        <taxon>Nocardioidaceae</taxon>
        <taxon>Pimelobacter</taxon>
    </lineage>
</organism>
<dbReference type="STRING" id="2045.KR76_24590"/>
<keyword evidence="2" id="KW-1185">Reference proteome</keyword>
<dbReference type="InterPro" id="IPR037401">
    <property type="entry name" value="SnoaL-like"/>
</dbReference>
<proteinExistence type="predicted"/>
<evidence type="ECO:0000313" key="2">
    <source>
        <dbReference type="Proteomes" id="UP000030300"/>
    </source>
</evidence>
<gene>
    <name evidence="1" type="ORF">KR76_24590</name>
</gene>
<dbReference type="OrthoDB" id="7207122at2"/>
<dbReference type="KEGG" id="psim:KR76_24590"/>
<dbReference type="SUPFAM" id="SSF54427">
    <property type="entry name" value="NTF2-like"/>
    <property type="match status" value="1"/>
</dbReference>
<reference evidence="1 2" key="1">
    <citation type="journal article" date="2015" name="Genome Announc.">
        <title>Complete Genome Sequence of Steroid-Transforming Nocardioides simplex VKM Ac-2033D.</title>
        <authorList>
            <person name="Shtratnikova V.Y."/>
            <person name="Schelkunov M.I."/>
            <person name="Pekov Y.A."/>
            <person name="Fokina V.V."/>
            <person name="Logacheva M.D."/>
            <person name="Sokolov S.L."/>
            <person name="Bragin E.Y."/>
            <person name="Ashapkin V.V."/>
            <person name="Donova M.V."/>
        </authorList>
    </citation>
    <scope>NUCLEOTIDE SEQUENCE [LARGE SCALE GENOMIC DNA]</scope>
    <source>
        <strain evidence="1 2">VKM Ac-2033D</strain>
    </source>
</reference>
<dbReference type="AlphaFoldDB" id="A0A0A1DP25"/>
<dbReference type="InterPro" id="IPR032710">
    <property type="entry name" value="NTF2-like_dom_sf"/>
</dbReference>
<sequence>MIDLADRFFAAAAAHDLDAVRVLYADDARIWHNWDDHEQDVDENLATLGSLPQRYDRFGYDAVRTVALADGFVRQHDIVVARGDRSARVPAILRGYVADGRITRIEEYFDLGQLAAVRAG</sequence>
<dbReference type="HOGENOM" id="CLU_147454_0_0_11"/>
<dbReference type="Pfam" id="PF12680">
    <property type="entry name" value="SnoaL_2"/>
    <property type="match status" value="1"/>
</dbReference>
<dbReference type="EMBL" id="CP009896">
    <property type="protein sequence ID" value="AIY19161.2"/>
    <property type="molecule type" value="Genomic_DNA"/>
</dbReference>
<accession>A0A0A1DP25</accession>